<keyword evidence="1" id="KW-0812">Transmembrane</keyword>
<reference evidence="2 3" key="1">
    <citation type="journal article" date="2011" name="Science">
        <title>The ecoresponsive genome of Daphnia pulex.</title>
        <authorList>
            <person name="Colbourne J.K."/>
            <person name="Pfrender M.E."/>
            <person name="Gilbert D."/>
            <person name="Thomas W.K."/>
            <person name="Tucker A."/>
            <person name="Oakley T.H."/>
            <person name="Tokishita S."/>
            <person name="Aerts A."/>
            <person name="Arnold G.J."/>
            <person name="Basu M.K."/>
            <person name="Bauer D.J."/>
            <person name="Caceres C.E."/>
            <person name="Carmel L."/>
            <person name="Casola C."/>
            <person name="Choi J.H."/>
            <person name="Detter J.C."/>
            <person name="Dong Q."/>
            <person name="Dusheyko S."/>
            <person name="Eads B.D."/>
            <person name="Frohlich T."/>
            <person name="Geiler-Samerotte K.A."/>
            <person name="Gerlach D."/>
            <person name="Hatcher P."/>
            <person name="Jogdeo S."/>
            <person name="Krijgsveld J."/>
            <person name="Kriventseva E.V."/>
            <person name="Kultz D."/>
            <person name="Laforsch C."/>
            <person name="Lindquist E."/>
            <person name="Lopez J."/>
            <person name="Manak J.R."/>
            <person name="Muller J."/>
            <person name="Pangilinan J."/>
            <person name="Patwardhan R.P."/>
            <person name="Pitluck S."/>
            <person name="Pritham E.J."/>
            <person name="Rechtsteiner A."/>
            <person name="Rho M."/>
            <person name="Rogozin I.B."/>
            <person name="Sakarya O."/>
            <person name="Salamov A."/>
            <person name="Schaack S."/>
            <person name="Shapiro H."/>
            <person name="Shiga Y."/>
            <person name="Skalitzky C."/>
            <person name="Smith Z."/>
            <person name="Souvorov A."/>
            <person name="Sung W."/>
            <person name="Tang Z."/>
            <person name="Tsuchiya D."/>
            <person name="Tu H."/>
            <person name="Vos H."/>
            <person name="Wang M."/>
            <person name="Wolf Y.I."/>
            <person name="Yamagata H."/>
            <person name="Yamada T."/>
            <person name="Ye Y."/>
            <person name="Shaw J.R."/>
            <person name="Andrews J."/>
            <person name="Crease T.J."/>
            <person name="Tang H."/>
            <person name="Lucas S.M."/>
            <person name="Robertson H.M."/>
            <person name="Bork P."/>
            <person name="Koonin E.V."/>
            <person name="Zdobnov E.M."/>
            <person name="Grigoriev I.V."/>
            <person name="Lynch M."/>
            <person name="Boore J.L."/>
        </authorList>
    </citation>
    <scope>NUCLEOTIDE SEQUENCE [LARGE SCALE GENOMIC DNA]</scope>
</reference>
<evidence type="ECO:0000256" key="1">
    <source>
        <dbReference type="SAM" id="Phobius"/>
    </source>
</evidence>
<dbReference type="OrthoDB" id="6341359at2759"/>
<dbReference type="AlphaFoldDB" id="E9HKZ7"/>
<dbReference type="InParanoid" id="E9HKZ7"/>
<evidence type="ECO:0000313" key="3">
    <source>
        <dbReference type="Proteomes" id="UP000000305"/>
    </source>
</evidence>
<name>E9HKZ7_DAPPU</name>
<dbReference type="EMBL" id="GL732674">
    <property type="protein sequence ID" value="EFX67562.1"/>
    <property type="molecule type" value="Genomic_DNA"/>
</dbReference>
<accession>E9HKZ7</accession>
<evidence type="ECO:0000313" key="2">
    <source>
        <dbReference type="EMBL" id="EFX67562.1"/>
    </source>
</evidence>
<gene>
    <name evidence="2" type="ORF">DAPPUDRAFT_301994</name>
</gene>
<keyword evidence="1" id="KW-0472">Membrane</keyword>
<dbReference type="Proteomes" id="UP000000305">
    <property type="component" value="Unassembled WGS sequence"/>
</dbReference>
<organism evidence="2 3">
    <name type="scientific">Daphnia pulex</name>
    <name type="common">Water flea</name>
    <dbReference type="NCBI Taxonomy" id="6669"/>
    <lineage>
        <taxon>Eukaryota</taxon>
        <taxon>Metazoa</taxon>
        <taxon>Ecdysozoa</taxon>
        <taxon>Arthropoda</taxon>
        <taxon>Crustacea</taxon>
        <taxon>Branchiopoda</taxon>
        <taxon>Diplostraca</taxon>
        <taxon>Cladocera</taxon>
        <taxon>Anomopoda</taxon>
        <taxon>Daphniidae</taxon>
        <taxon>Daphnia</taxon>
    </lineage>
</organism>
<proteinExistence type="predicted"/>
<dbReference type="KEGG" id="dpx:DAPPUDRAFT_301994"/>
<dbReference type="HOGENOM" id="CLU_704499_0_0_1"/>
<sequence length="392" mass="42471">METMDSLGCDWLLNDLGPPPDAILRIPPPPLPHFIDRNYLHEMAVAAAGISDFDKGNDTVPCHWCHWARRLDLVGSISVTSGTEMALEDTWFFVILASCLMLTLGALLSGLIYLRLNGKTLKGAWDFGSFLTENGSILIGNNDTGISPIGGERHHNGSVMMPVRTVASHQSEGIIKADCQAVCSSGDMGEHFLGGNCSRAGSAVPAAQRHVTTLSSFPPLTRALWAGVKTCAEGNHYTITHAQPFDQKQQRSSSLSPMIIHDLEQPDEDSAGYTTLHLGATTSALISNAENQMYYCCTDLMMIPQPMNSSAVQPVTSLDDSTDQTCEGNQNPPLYVNMSPLHPLSSPKMSYPLINPIYPSPCRSQPTVPHANNSPTEETIVRNCATRQHSQA</sequence>
<feature type="transmembrane region" description="Helical" evidence="1">
    <location>
        <begin position="91"/>
        <end position="114"/>
    </location>
</feature>
<keyword evidence="3" id="KW-1185">Reference proteome</keyword>
<keyword evidence="1" id="KW-1133">Transmembrane helix</keyword>
<protein>
    <submittedName>
        <fullName evidence="2">Uncharacterized protein</fullName>
    </submittedName>
</protein>